<organism evidence="5 6">
    <name type="scientific">Sphingobacterium kitahiroshimense</name>
    <dbReference type="NCBI Taxonomy" id="470446"/>
    <lineage>
        <taxon>Bacteria</taxon>
        <taxon>Pseudomonadati</taxon>
        <taxon>Bacteroidota</taxon>
        <taxon>Sphingobacteriia</taxon>
        <taxon>Sphingobacteriales</taxon>
        <taxon>Sphingobacteriaceae</taxon>
        <taxon>Sphingobacterium</taxon>
    </lineage>
</organism>
<sequence>MDRRITFFTLKEFVAEQMNKQQYEGFTICHLQKSNMTDIRSYEPMRTDSFGMSIILKGKLGMRIGFSEQEIQENMAFLHSPTTIIEFLERSDDLEMISFMFSLDFAKKIGMFFQGRSSLDFLFDNYLKVFSLREPVVKRFVVYLEHLREVNLSPTPTKHQAEIIKSTFALLNYEIESELMDHVIGQVVLSGRKEKLCLDFITLVVDQFHVHRSVQHYADCLFVSRKYLSRVIKEVTGLSPLQIIEQTLMAEVTAKLRSNFYSISDIMQQLNFSDLPTFSKFFKKNTGQSPILYRKELLT</sequence>
<evidence type="ECO:0000259" key="4">
    <source>
        <dbReference type="PROSITE" id="PS01124"/>
    </source>
</evidence>
<comment type="caution">
    <text evidence="5">The sequence shown here is derived from an EMBL/GenBank/DDBJ whole genome shotgun (WGS) entry which is preliminary data.</text>
</comment>
<name>A0ABV0BXJ8_9SPHI</name>
<dbReference type="Gene3D" id="1.10.10.60">
    <property type="entry name" value="Homeodomain-like"/>
    <property type="match status" value="1"/>
</dbReference>
<dbReference type="PANTHER" id="PTHR43280:SF32">
    <property type="entry name" value="TRANSCRIPTIONAL REGULATORY PROTEIN"/>
    <property type="match status" value="1"/>
</dbReference>
<dbReference type="RefSeq" id="WP_132767657.1">
    <property type="nucleotide sequence ID" value="NZ_JAOQNK010000001.1"/>
</dbReference>
<protein>
    <submittedName>
        <fullName evidence="5">Helix-turn-helix transcriptional regulator</fullName>
    </submittedName>
</protein>
<accession>A0ABV0BXJ8</accession>
<dbReference type="PANTHER" id="PTHR43280">
    <property type="entry name" value="ARAC-FAMILY TRANSCRIPTIONAL REGULATOR"/>
    <property type="match status" value="1"/>
</dbReference>
<dbReference type="Pfam" id="PF12833">
    <property type="entry name" value="HTH_18"/>
    <property type="match status" value="1"/>
</dbReference>
<proteinExistence type="predicted"/>
<dbReference type="InterPro" id="IPR009057">
    <property type="entry name" value="Homeodomain-like_sf"/>
</dbReference>
<reference evidence="5 6" key="1">
    <citation type="submission" date="2024-04" db="EMBL/GenBank/DDBJ databases">
        <title>WGS of bacteria from Torrens River.</title>
        <authorList>
            <person name="Wyrsch E.R."/>
            <person name="Drigo B."/>
        </authorList>
    </citation>
    <scope>NUCLEOTIDE SEQUENCE [LARGE SCALE GENOMIC DNA]</scope>
    <source>
        <strain evidence="5 6">TWI391</strain>
    </source>
</reference>
<dbReference type="InterPro" id="IPR018060">
    <property type="entry name" value="HTH_AraC"/>
</dbReference>
<evidence type="ECO:0000256" key="3">
    <source>
        <dbReference type="ARBA" id="ARBA00023163"/>
    </source>
</evidence>
<dbReference type="SUPFAM" id="SSF46689">
    <property type="entry name" value="Homeodomain-like"/>
    <property type="match status" value="1"/>
</dbReference>
<keyword evidence="3" id="KW-0804">Transcription</keyword>
<dbReference type="EMBL" id="JBDJNQ010000009">
    <property type="protein sequence ID" value="MEN5379294.1"/>
    <property type="molecule type" value="Genomic_DNA"/>
</dbReference>
<dbReference type="PROSITE" id="PS01124">
    <property type="entry name" value="HTH_ARAC_FAMILY_2"/>
    <property type="match status" value="1"/>
</dbReference>
<dbReference type="SMART" id="SM00342">
    <property type="entry name" value="HTH_ARAC"/>
    <property type="match status" value="1"/>
</dbReference>
<evidence type="ECO:0000313" key="6">
    <source>
        <dbReference type="Proteomes" id="UP001409291"/>
    </source>
</evidence>
<gene>
    <name evidence="5" type="ORF">ABE541_18660</name>
</gene>
<dbReference type="Proteomes" id="UP001409291">
    <property type="component" value="Unassembled WGS sequence"/>
</dbReference>
<keyword evidence="2" id="KW-0238">DNA-binding</keyword>
<evidence type="ECO:0000256" key="2">
    <source>
        <dbReference type="ARBA" id="ARBA00023125"/>
    </source>
</evidence>
<evidence type="ECO:0000256" key="1">
    <source>
        <dbReference type="ARBA" id="ARBA00023015"/>
    </source>
</evidence>
<keyword evidence="1" id="KW-0805">Transcription regulation</keyword>
<keyword evidence="6" id="KW-1185">Reference proteome</keyword>
<feature type="domain" description="HTH araC/xylS-type" evidence="4">
    <location>
        <begin position="198"/>
        <end position="296"/>
    </location>
</feature>
<evidence type="ECO:0000313" key="5">
    <source>
        <dbReference type="EMBL" id="MEN5379294.1"/>
    </source>
</evidence>